<dbReference type="Pfam" id="PF00646">
    <property type="entry name" value="F-box"/>
    <property type="match status" value="1"/>
</dbReference>
<dbReference type="AlphaFoldDB" id="A0A833R1J1"/>
<dbReference type="Proteomes" id="UP000623129">
    <property type="component" value="Unassembled WGS sequence"/>
</dbReference>
<dbReference type="SUPFAM" id="SSF81383">
    <property type="entry name" value="F-box domain"/>
    <property type="match status" value="1"/>
</dbReference>
<dbReference type="InterPro" id="IPR032675">
    <property type="entry name" value="LRR_dom_sf"/>
</dbReference>
<dbReference type="InterPro" id="IPR006553">
    <property type="entry name" value="Leu-rich_rpt_Cys-con_subtyp"/>
</dbReference>
<sequence>MTKPGKQWMVQIDRSCGVAASSLSAVRGFDLSLGFLPPPAAMPALVNFPGKNEVCTEGFLFPHYAGVAAYQPPCKRSRITAPFCFAIDDNQFAKLNQKVAEKRPCYIDALPNECLFEILRRLPGAQERCASACVSKKWLSVLSSIRSSEIPKETKTSLPDLNEEPVIDVEEEVESEECIRRTLEGKKATDIRLAAISISSGFRGGLSKLLIQGSHPTRGVTDKGLAAIARGCPSLAVLSIWNVPHVTDAGLSEIADGCPLLEKLDLVQCPLISDKGLIAVARKCPNLTSLNVESCVRVGNDCLQAIGRCCPKLASVTIKNCQLVGDQGIIDLVSSAGASLAKVKLHGLNIGDHAIANVGFHGKAITDLTLSGLQSVAERGFWVMANTLGLQKLKSVAIISCPGLTDLGLACIAKCCPGLKQVHLRRCGQVSDAGVKAFFEAATLLESLQLEECNSITLNSVLSALIVCGPKFKSLSLVKCLGIKDIITPPGMVQIPSCASLRCLTVRNCPGFSDASLVMVGKICPMLESIELSGLGEVSDHGLLPLINTCAGRLVNVNLCKNANLTDLAATSLVKANGNTLKLLNLDGCKKVTDKTVMEIVERCVVLEELDLSRSMVSDFGVAALASAKQLKLRVLSLAGCQKLTGKSVLSLGKMGRSLEGLNLLSCNLVNSYNLASLEEKLWWCDLLI</sequence>
<dbReference type="SMART" id="SM00256">
    <property type="entry name" value="FBOX"/>
    <property type="match status" value="1"/>
</dbReference>
<dbReference type="InterPro" id="IPR001810">
    <property type="entry name" value="F-box_dom"/>
</dbReference>
<dbReference type="InterPro" id="IPR036047">
    <property type="entry name" value="F-box-like_dom_sf"/>
</dbReference>
<accession>A0A833R1J1</accession>
<dbReference type="PANTHER" id="PTHR13318">
    <property type="entry name" value="PARTNER OF PAIRED, ISOFORM B-RELATED"/>
    <property type="match status" value="1"/>
</dbReference>
<keyword evidence="3" id="KW-1185">Reference proteome</keyword>
<dbReference type="EMBL" id="SWLB01000010">
    <property type="protein sequence ID" value="KAF3333564.1"/>
    <property type="molecule type" value="Genomic_DNA"/>
</dbReference>
<dbReference type="Gene3D" id="3.80.10.10">
    <property type="entry name" value="Ribonuclease Inhibitor"/>
    <property type="match status" value="3"/>
</dbReference>
<evidence type="ECO:0000259" key="1">
    <source>
        <dbReference type="SMART" id="SM00256"/>
    </source>
</evidence>
<reference evidence="2" key="1">
    <citation type="submission" date="2020-01" db="EMBL/GenBank/DDBJ databases">
        <title>Genome sequence of Kobresia littledalei, the first chromosome-level genome in the family Cyperaceae.</title>
        <authorList>
            <person name="Qu G."/>
        </authorList>
    </citation>
    <scope>NUCLEOTIDE SEQUENCE</scope>
    <source>
        <strain evidence="2">C.B.Clarke</strain>
        <tissue evidence="2">Leaf</tissue>
    </source>
</reference>
<dbReference type="FunFam" id="3.80.10.10:FF:000451">
    <property type="entry name" value="EIN3-binding F-box protein 1"/>
    <property type="match status" value="1"/>
</dbReference>
<gene>
    <name evidence="2" type="ORF">FCM35_KLT01255</name>
</gene>
<dbReference type="InterPro" id="IPR057207">
    <property type="entry name" value="FBXL15_LRR"/>
</dbReference>
<dbReference type="SMART" id="SM00367">
    <property type="entry name" value="LRR_CC"/>
    <property type="match status" value="13"/>
</dbReference>
<dbReference type="GO" id="GO:0019005">
    <property type="term" value="C:SCF ubiquitin ligase complex"/>
    <property type="evidence" value="ECO:0007669"/>
    <property type="project" value="TreeGrafter"/>
</dbReference>
<evidence type="ECO:0000313" key="2">
    <source>
        <dbReference type="EMBL" id="KAF3333564.1"/>
    </source>
</evidence>
<protein>
    <submittedName>
        <fullName evidence="2">EIN3-binding F-box protein 1-like protein</fullName>
    </submittedName>
</protein>
<feature type="domain" description="F-box" evidence="1">
    <location>
        <begin position="110"/>
        <end position="152"/>
    </location>
</feature>
<name>A0A833R1J1_9POAL</name>
<dbReference type="SUPFAM" id="SSF52047">
    <property type="entry name" value="RNI-like"/>
    <property type="match status" value="2"/>
</dbReference>
<dbReference type="FunFam" id="3.80.10.10:FF:000473">
    <property type="entry name" value="EIN3-binding F-box protein 1"/>
    <property type="match status" value="1"/>
</dbReference>
<dbReference type="OrthoDB" id="550575at2759"/>
<evidence type="ECO:0000313" key="3">
    <source>
        <dbReference type="Proteomes" id="UP000623129"/>
    </source>
</evidence>
<comment type="caution">
    <text evidence="2">The sequence shown here is derived from an EMBL/GenBank/DDBJ whole genome shotgun (WGS) entry which is preliminary data.</text>
</comment>
<dbReference type="GO" id="GO:0031146">
    <property type="term" value="P:SCF-dependent proteasomal ubiquitin-dependent protein catabolic process"/>
    <property type="evidence" value="ECO:0007669"/>
    <property type="project" value="TreeGrafter"/>
</dbReference>
<proteinExistence type="predicted"/>
<dbReference type="Pfam" id="PF25372">
    <property type="entry name" value="DUF7885"/>
    <property type="match status" value="2"/>
</dbReference>
<organism evidence="2 3">
    <name type="scientific">Carex littledalei</name>
    <dbReference type="NCBI Taxonomy" id="544730"/>
    <lineage>
        <taxon>Eukaryota</taxon>
        <taxon>Viridiplantae</taxon>
        <taxon>Streptophyta</taxon>
        <taxon>Embryophyta</taxon>
        <taxon>Tracheophyta</taxon>
        <taxon>Spermatophyta</taxon>
        <taxon>Magnoliopsida</taxon>
        <taxon>Liliopsida</taxon>
        <taxon>Poales</taxon>
        <taxon>Cyperaceae</taxon>
        <taxon>Cyperoideae</taxon>
        <taxon>Cariceae</taxon>
        <taxon>Carex</taxon>
        <taxon>Carex subgen. Euthyceras</taxon>
    </lineage>
</organism>